<reference evidence="2 3" key="1">
    <citation type="submission" date="2019-07" db="EMBL/GenBank/DDBJ databases">
        <title>Genomic Encyclopedia of Archaeal and Bacterial Type Strains, Phase II (KMG-II): from individual species to whole genera.</title>
        <authorList>
            <person name="Goeker M."/>
        </authorList>
    </citation>
    <scope>NUCLEOTIDE SEQUENCE [LARGE SCALE GENOMIC DNA]</scope>
    <source>
        <strain evidence="2 3">DSM 18850</strain>
    </source>
</reference>
<dbReference type="AlphaFoldDB" id="A0A5S5DJD9"/>
<accession>A0A5S5DJD9</accession>
<proteinExistence type="predicted"/>
<feature type="region of interest" description="Disordered" evidence="1">
    <location>
        <begin position="112"/>
        <end position="133"/>
    </location>
</feature>
<evidence type="ECO:0000256" key="1">
    <source>
        <dbReference type="SAM" id="MobiDB-lite"/>
    </source>
</evidence>
<dbReference type="PROSITE" id="PS51257">
    <property type="entry name" value="PROKAR_LIPOPROTEIN"/>
    <property type="match status" value="1"/>
</dbReference>
<evidence type="ECO:0000313" key="3">
    <source>
        <dbReference type="Proteomes" id="UP000325105"/>
    </source>
</evidence>
<dbReference type="RefSeq" id="WP_148908651.1">
    <property type="nucleotide sequence ID" value="NZ_VNHX01000010.1"/>
</dbReference>
<dbReference type="EMBL" id="VNHX01000010">
    <property type="protein sequence ID" value="TYP95734.1"/>
    <property type="molecule type" value="Genomic_DNA"/>
</dbReference>
<sequence>MKVNILLTASCVAVLTSCSPKQTRINQLNLTNESSVDQDGYNFFQIVGGKAFYERDYAAYAESRAYSPQVKKVAAQVKELYSDMIPALDTLSSKYYVVFPVLRAERFHSPENQTALRDTSETDMDRTVEESTQDQATAYTDDSYLQHVQHESAIVKDQLYRLSRNTEPGLRNFAAAYLPKVNELFKLAGGKEDETSHH</sequence>
<evidence type="ECO:0000313" key="2">
    <source>
        <dbReference type="EMBL" id="TYP95734.1"/>
    </source>
</evidence>
<comment type="caution">
    <text evidence="2">The sequence shown here is derived from an EMBL/GenBank/DDBJ whole genome shotgun (WGS) entry which is preliminary data.</text>
</comment>
<protein>
    <submittedName>
        <fullName evidence="2">Uncharacterized protein</fullName>
    </submittedName>
</protein>
<name>A0A5S5DJD9_9SPHI</name>
<dbReference type="Proteomes" id="UP000325105">
    <property type="component" value="Unassembled WGS sequence"/>
</dbReference>
<feature type="compositionally biased region" description="Basic and acidic residues" evidence="1">
    <location>
        <begin position="118"/>
        <end position="129"/>
    </location>
</feature>
<gene>
    <name evidence="2" type="ORF">BC792_11062</name>
</gene>
<organism evidence="2 3">
    <name type="scientific">Sphingobacterium allocomposti</name>
    <dbReference type="NCBI Taxonomy" id="415956"/>
    <lineage>
        <taxon>Bacteria</taxon>
        <taxon>Pseudomonadati</taxon>
        <taxon>Bacteroidota</taxon>
        <taxon>Sphingobacteriia</taxon>
        <taxon>Sphingobacteriales</taxon>
        <taxon>Sphingobacteriaceae</taxon>
        <taxon>Sphingobacterium</taxon>
    </lineage>
</organism>
<keyword evidence="3" id="KW-1185">Reference proteome</keyword>
<dbReference type="OrthoDB" id="708090at2"/>